<sequence>MERAELGVYLRLRRQQLRPDDVGLVAGGRRRTPGLRRDEVALLANVSTDYYERIEQGRGPRPSPATLAGIARALRLDTDQRDHIYLLAGQPPPRTYSPSPSAEPALMGVLEALAAPVPALIADNLYTIVAQNPLNVALLGSLATAPGRRNNFLWRWFTDRPWRSVYLAEQHDVLGAYYVADLRAAVAWRGRDAAAVEFVTELSEASPEFRRIWDRHEVNVKRAARKVLIHPVVGRLDLECENVLGADSGQRLVLFRPQPGTGTDDRLEMLRELHQETCPDAARR</sequence>
<evidence type="ECO:0000259" key="1">
    <source>
        <dbReference type="PROSITE" id="PS50943"/>
    </source>
</evidence>
<dbReference type="Proteomes" id="UP001332243">
    <property type="component" value="Unassembled WGS sequence"/>
</dbReference>
<proteinExistence type="predicted"/>
<dbReference type="PROSITE" id="PS50943">
    <property type="entry name" value="HTH_CROC1"/>
    <property type="match status" value="1"/>
</dbReference>
<dbReference type="InterPro" id="IPR041413">
    <property type="entry name" value="MLTR_LBD"/>
</dbReference>
<dbReference type="InterPro" id="IPR010982">
    <property type="entry name" value="Lambda_DNA-bd_dom_sf"/>
</dbReference>
<dbReference type="Gene3D" id="1.10.260.40">
    <property type="entry name" value="lambda repressor-like DNA-binding domains"/>
    <property type="match status" value="1"/>
</dbReference>
<comment type="caution">
    <text evidence="2">The sequence shown here is derived from an EMBL/GenBank/DDBJ whole genome shotgun (WGS) entry which is preliminary data.</text>
</comment>
<dbReference type="SMART" id="SM00530">
    <property type="entry name" value="HTH_XRE"/>
    <property type="match status" value="1"/>
</dbReference>
<feature type="domain" description="HTH cro/C1-type" evidence="1">
    <location>
        <begin position="34"/>
        <end position="81"/>
    </location>
</feature>
<dbReference type="Pfam" id="PF17765">
    <property type="entry name" value="MLTR_LBD"/>
    <property type="match status" value="1"/>
</dbReference>
<gene>
    <name evidence="2" type="ORF">V1633_09715</name>
</gene>
<dbReference type="PANTHER" id="PTHR35010:SF2">
    <property type="entry name" value="BLL4672 PROTEIN"/>
    <property type="match status" value="1"/>
</dbReference>
<reference evidence="2 3" key="1">
    <citation type="submission" date="2024-01" db="EMBL/GenBank/DDBJ databases">
        <title>Genome insights into Plantactinospora sonchi sp. nov.</title>
        <authorList>
            <person name="Wang L."/>
        </authorList>
    </citation>
    <scope>NUCLEOTIDE SEQUENCE [LARGE SCALE GENOMIC DNA]</scope>
    <source>
        <strain evidence="2 3">NEAU-QY2</strain>
    </source>
</reference>
<evidence type="ECO:0000313" key="3">
    <source>
        <dbReference type="Proteomes" id="UP001332243"/>
    </source>
</evidence>
<dbReference type="PANTHER" id="PTHR35010">
    <property type="entry name" value="BLL4672 PROTEIN-RELATED"/>
    <property type="match status" value="1"/>
</dbReference>
<protein>
    <submittedName>
        <fullName evidence="2">Helix-turn-helix transcriptional regulator</fullName>
    </submittedName>
</protein>
<evidence type="ECO:0000313" key="2">
    <source>
        <dbReference type="EMBL" id="MEE6258764.1"/>
    </source>
</evidence>
<dbReference type="RefSeq" id="WP_331213891.1">
    <property type="nucleotide sequence ID" value="NZ_JAZGQK010000007.1"/>
</dbReference>
<dbReference type="Gene3D" id="3.30.450.180">
    <property type="match status" value="1"/>
</dbReference>
<keyword evidence="3" id="KW-1185">Reference proteome</keyword>
<name>A0ABU7RQI8_9ACTN</name>
<accession>A0ABU7RQI8</accession>
<dbReference type="InterPro" id="IPR001387">
    <property type="entry name" value="Cro/C1-type_HTH"/>
</dbReference>
<dbReference type="CDD" id="cd00093">
    <property type="entry name" value="HTH_XRE"/>
    <property type="match status" value="1"/>
</dbReference>
<dbReference type="Pfam" id="PF13560">
    <property type="entry name" value="HTH_31"/>
    <property type="match status" value="1"/>
</dbReference>
<organism evidence="2 3">
    <name type="scientific">Plantactinospora sonchi</name>
    <dbReference type="NCBI Taxonomy" id="1544735"/>
    <lineage>
        <taxon>Bacteria</taxon>
        <taxon>Bacillati</taxon>
        <taxon>Actinomycetota</taxon>
        <taxon>Actinomycetes</taxon>
        <taxon>Micromonosporales</taxon>
        <taxon>Micromonosporaceae</taxon>
        <taxon>Plantactinospora</taxon>
    </lineage>
</organism>
<dbReference type="SUPFAM" id="SSF47413">
    <property type="entry name" value="lambda repressor-like DNA-binding domains"/>
    <property type="match status" value="1"/>
</dbReference>
<dbReference type="EMBL" id="JAZGQK010000007">
    <property type="protein sequence ID" value="MEE6258764.1"/>
    <property type="molecule type" value="Genomic_DNA"/>
</dbReference>